<accession>A0ABU2C8T2</accession>
<dbReference type="PANTHER" id="PTHR13947:SF37">
    <property type="entry name" value="LD18367P"/>
    <property type="match status" value="1"/>
</dbReference>
<protein>
    <submittedName>
        <fullName evidence="3">GNAT superfamily N-acetyltransferase</fullName>
    </submittedName>
</protein>
<feature type="domain" description="N-acetyltransferase" evidence="2">
    <location>
        <begin position="4"/>
        <end position="159"/>
    </location>
</feature>
<dbReference type="CDD" id="cd04301">
    <property type="entry name" value="NAT_SF"/>
    <property type="match status" value="1"/>
</dbReference>
<dbReference type="Pfam" id="PF00583">
    <property type="entry name" value="Acetyltransf_1"/>
    <property type="match status" value="1"/>
</dbReference>
<reference evidence="3 4" key="1">
    <citation type="submission" date="2023-07" db="EMBL/GenBank/DDBJ databases">
        <title>Sorghum-associated microbial communities from plants grown in Nebraska, USA.</title>
        <authorList>
            <person name="Schachtman D."/>
        </authorList>
    </citation>
    <scope>NUCLEOTIDE SEQUENCE [LARGE SCALE GENOMIC DNA]</scope>
    <source>
        <strain evidence="3 4">BE313</strain>
    </source>
</reference>
<dbReference type="SUPFAM" id="SSF55729">
    <property type="entry name" value="Acyl-CoA N-acyltransferases (Nat)"/>
    <property type="match status" value="1"/>
</dbReference>
<proteinExistence type="predicted"/>
<keyword evidence="4" id="KW-1185">Reference proteome</keyword>
<dbReference type="PANTHER" id="PTHR13947">
    <property type="entry name" value="GNAT FAMILY N-ACETYLTRANSFERASE"/>
    <property type="match status" value="1"/>
</dbReference>
<evidence type="ECO:0000313" key="4">
    <source>
        <dbReference type="Proteomes" id="UP001180487"/>
    </source>
</evidence>
<evidence type="ECO:0000256" key="1">
    <source>
        <dbReference type="ARBA" id="ARBA00022679"/>
    </source>
</evidence>
<keyword evidence="1" id="KW-0808">Transferase</keyword>
<evidence type="ECO:0000313" key="3">
    <source>
        <dbReference type="EMBL" id="MDR7377741.1"/>
    </source>
</evidence>
<organism evidence="3 4">
    <name type="scientific">Rhodoferax ferrireducens</name>
    <dbReference type="NCBI Taxonomy" id="192843"/>
    <lineage>
        <taxon>Bacteria</taxon>
        <taxon>Pseudomonadati</taxon>
        <taxon>Pseudomonadota</taxon>
        <taxon>Betaproteobacteria</taxon>
        <taxon>Burkholderiales</taxon>
        <taxon>Comamonadaceae</taxon>
        <taxon>Rhodoferax</taxon>
    </lineage>
</organism>
<dbReference type="EMBL" id="JAVDXT010000002">
    <property type="protein sequence ID" value="MDR7377741.1"/>
    <property type="molecule type" value="Genomic_DNA"/>
</dbReference>
<dbReference type="Gene3D" id="3.40.630.30">
    <property type="match status" value="1"/>
</dbReference>
<dbReference type="InterPro" id="IPR000182">
    <property type="entry name" value="GNAT_dom"/>
</dbReference>
<comment type="caution">
    <text evidence="3">The sequence shown here is derived from an EMBL/GenBank/DDBJ whole genome shotgun (WGS) entry which is preliminary data.</text>
</comment>
<dbReference type="InterPro" id="IPR050769">
    <property type="entry name" value="NAT_camello-type"/>
</dbReference>
<dbReference type="PROSITE" id="PS51186">
    <property type="entry name" value="GNAT"/>
    <property type="match status" value="1"/>
</dbReference>
<dbReference type="InterPro" id="IPR016181">
    <property type="entry name" value="Acyl_CoA_acyltransferase"/>
</dbReference>
<sequence length="162" mass="17978">MALSIHSGYAPGCIGRIAELHARYYHPLVGFGLPFEAKVARELAAFCERMDPQRDGLWLALQDGEVHGSIAIDGAHAAQDGAHLRWFITSDALRGSGMGKQLLSTAMDFCDAQGYGHSYLWTFDGLGAARHLYEKHGFQLVHQQAGTQWGAEVHEQRFERRL</sequence>
<dbReference type="RefSeq" id="WP_310373362.1">
    <property type="nucleotide sequence ID" value="NZ_JAVDXT010000002.1"/>
</dbReference>
<evidence type="ECO:0000259" key="2">
    <source>
        <dbReference type="PROSITE" id="PS51186"/>
    </source>
</evidence>
<name>A0ABU2C8T2_9BURK</name>
<dbReference type="Proteomes" id="UP001180487">
    <property type="component" value="Unassembled WGS sequence"/>
</dbReference>
<gene>
    <name evidence="3" type="ORF">J2X19_002420</name>
</gene>